<keyword evidence="2" id="KW-1133">Transmembrane helix</keyword>
<evidence type="ECO:0000313" key="4">
    <source>
        <dbReference type="Proteomes" id="UP001589707"/>
    </source>
</evidence>
<feature type="transmembrane region" description="Helical" evidence="2">
    <location>
        <begin position="201"/>
        <end position="225"/>
    </location>
</feature>
<keyword evidence="2" id="KW-0812">Transmembrane</keyword>
<keyword evidence="4" id="KW-1185">Reference proteome</keyword>
<accession>A0ABV5X617</accession>
<dbReference type="EMBL" id="JBHMAU010000131">
    <property type="protein sequence ID" value="MFB9777846.1"/>
    <property type="molecule type" value="Genomic_DNA"/>
</dbReference>
<feature type="compositionally biased region" description="Low complexity" evidence="1">
    <location>
        <begin position="371"/>
        <end position="387"/>
    </location>
</feature>
<evidence type="ECO:0000256" key="1">
    <source>
        <dbReference type="SAM" id="MobiDB-lite"/>
    </source>
</evidence>
<feature type="transmembrane region" description="Helical" evidence="2">
    <location>
        <begin position="67"/>
        <end position="91"/>
    </location>
</feature>
<protein>
    <recommendedName>
        <fullName evidence="5">Glycerophosphoryl diester phosphodiesterase membrane domain-containing protein</fullName>
    </recommendedName>
</protein>
<sequence>MLVTDRAAWDAQTDWTTGRWRPRPAARVRAIWQPAPQPGELPKRPLRLAEILDSGFRLLRYSPGVSVGAAMITLTLLLLAFGALVAGIGWLTFGYLFSISDSPDAAGGLTFLMQLGASIIAFLSLCFLHFLSGMLAVPAYHAFFSRVGAQPRDSRGRKTTTLRATWQQLAGRRRRLIGATALLGTAHLVALLVLVMPGVLIALFAGLAVVGSVLAVIGVLLWFVFTVFFMVRTAFVGCAITAEGLTIRQAFARSWELTGRRFWATAGTLLLTYVLSSQLISIIISPVMIVFFIVVLVVALTIGSGDEYEQFAYIAFAVLTILGVSLTSAATAVFYAYMSGVITGLYFDRRMRFDGYDLVLLREAEERGAAEAGAASGAQPAPEAGAADGDRSAAA</sequence>
<feature type="transmembrane region" description="Helical" evidence="2">
    <location>
        <begin position="176"/>
        <end position="195"/>
    </location>
</feature>
<evidence type="ECO:0000313" key="3">
    <source>
        <dbReference type="EMBL" id="MFB9777846.1"/>
    </source>
</evidence>
<evidence type="ECO:0008006" key="5">
    <source>
        <dbReference type="Google" id="ProtNLM"/>
    </source>
</evidence>
<feature type="transmembrane region" description="Helical" evidence="2">
    <location>
        <begin position="111"/>
        <end position="137"/>
    </location>
</feature>
<name>A0ABV5X617_9MICO</name>
<reference evidence="3 4" key="1">
    <citation type="submission" date="2024-09" db="EMBL/GenBank/DDBJ databases">
        <authorList>
            <person name="Sun Q."/>
            <person name="Mori K."/>
        </authorList>
    </citation>
    <scope>NUCLEOTIDE SEQUENCE [LARGE SCALE GENOMIC DNA]</scope>
    <source>
        <strain evidence="3 4">JCM 11683</strain>
    </source>
</reference>
<proteinExistence type="predicted"/>
<feature type="transmembrane region" description="Helical" evidence="2">
    <location>
        <begin position="279"/>
        <end position="302"/>
    </location>
</feature>
<feature type="region of interest" description="Disordered" evidence="1">
    <location>
        <begin position="371"/>
        <end position="395"/>
    </location>
</feature>
<feature type="transmembrane region" description="Helical" evidence="2">
    <location>
        <begin position="314"/>
        <end position="347"/>
    </location>
</feature>
<organism evidence="3 4">
    <name type="scientific">Brevibacterium otitidis</name>
    <dbReference type="NCBI Taxonomy" id="53364"/>
    <lineage>
        <taxon>Bacteria</taxon>
        <taxon>Bacillati</taxon>
        <taxon>Actinomycetota</taxon>
        <taxon>Actinomycetes</taxon>
        <taxon>Micrococcales</taxon>
        <taxon>Brevibacteriaceae</taxon>
        <taxon>Brevibacterium</taxon>
    </lineage>
</organism>
<dbReference type="Proteomes" id="UP001589707">
    <property type="component" value="Unassembled WGS sequence"/>
</dbReference>
<gene>
    <name evidence="3" type="ORF">ACFFN1_15835</name>
</gene>
<comment type="caution">
    <text evidence="3">The sequence shown here is derived from an EMBL/GenBank/DDBJ whole genome shotgun (WGS) entry which is preliminary data.</text>
</comment>
<keyword evidence="2" id="KW-0472">Membrane</keyword>
<evidence type="ECO:0000256" key="2">
    <source>
        <dbReference type="SAM" id="Phobius"/>
    </source>
</evidence>
<dbReference type="RefSeq" id="WP_376841857.1">
    <property type="nucleotide sequence ID" value="NZ_JBHMAU010000131.1"/>
</dbReference>